<evidence type="ECO:0000313" key="2">
    <source>
        <dbReference type="Proteomes" id="UP000192917"/>
    </source>
</evidence>
<dbReference type="EMBL" id="FWZX01000019">
    <property type="protein sequence ID" value="SMF53201.1"/>
    <property type="molecule type" value="Genomic_DNA"/>
</dbReference>
<organism evidence="1 2">
    <name type="scientific">Tistlia consotensis USBA 355</name>
    <dbReference type="NCBI Taxonomy" id="560819"/>
    <lineage>
        <taxon>Bacteria</taxon>
        <taxon>Pseudomonadati</taxon>
        <taxon>Pseudomonadota</taxon>
        <taxon>Alphaproteobacteria</taxon>
        <taxon>Rhodospirillales</taxon>
        <taxon>Rhodovibrionaceae</taxon>
        <taxon>Tistlia</taxon>
    </lineage>
</organism>
<accession>A0A1Y6CAE4</accession>
<dbReference type="RefSeq" id="WP_085124506.1">
    <property type="nucleotide sequence ID" value="NZ_FWZX01000019.1"/>
</dbReference>
<evidence type="ECO:0000313" key="1">
    <source>
        <dbReference type="EMBL" id="SMF53201.1"/>
    </source>
</evidence>
<keyword evidence="1" id="KW-0808">Transferase</keyword>
<dbReference type="SUPFAM" id="SSF55729">
    <property type="entry name" value="Acyl-CoA N-acyltransferases (Nat)"/>
    <property type="match status" value="1"/>
</dbReference>
<proteinExistence type="predicted"/>
<protein>
    <submittedName>
        <fullName evidence="1">Diamine N-acetyltransferase</fullName>
    </submittedName>
</protein>
<dbReference type="Gene3D" id="3.40.630.30">
    <property type="match status" value="1"/>
</dbReference>
<sequence length="62" mass="6940">MTTKRERRAGNARAIRAYENSGFVEEGRERESAPLDGEWHDDAITGVLEGQHRGRQALSGRS</sequence>
<dbReference type="STRING" id="560819.SAMN05428998_1197"/>
<dbReference type="Proteomes" id="UP000192917">
    <property type="component" value="Unassembled WGS sequence"/>
</dbReference>
<keyword evidence="2" id="KW-1185">Reference proteome</keyword>
<reference evidence="1 2" key="1">
    <citation type="submission" date="2017-04" db="EMBL/GenBank/DDBJ databases">
        <authorList>
            <person name="Afonso C.L."/>
            <person name="Miller P.J."/>
            <person name="Scott M.A."/>
            <person name="Spackman E."/>
            <person name="Goraichik I."/>
            <person name="Dimitrov K.M."/>
            <person name="Suarez D.L."/>
            <person name="Swayne D.E."/>
        </authorList>
    </citation>
    <scope>NUCLEOTIDE SEQUENCE [LARGE SCALE GENOMIC DNA]</scope>
    <source>
        <strain evidence="1 2">USBA 355</strain>
    </source>
</reference>
<name>A0A1Y6CAE4_9PROT</name>
<dbReference type="AlphaFoldDB" id="A0A1Y6CAE4"/>
<gene>
    <name evidence="1" type="ORF">SAMN05428998_1197</name>
</gene>
<dbReference type="InterPro" id="IPR016181">
    <property type="entry name" value="Acyl_CoA_acyltransferase"/>
</dbReference>
<dbReference type="GO" id="GO:0016740">
    <property type="term" value="F:transferase activity"/>
    <property type="evidence" value="ECO:0007669"/>
    <property type="project" value="UniProtKB-KW"/>
</dbReference>